<keyword evidence="7" id="KW-0413">Isomerase</keyword>
<keyword evidence="5 8" id="KW-1133">Transmembrane helix</keyword>
<evidence type="ECO:0000256" key="4">
    <source>
        <dbReference type="ARBA" id="ARBA00022746"/>
    </source>
</evidence>
<keyword evidence="4" id="KW-0125">Carotenoid biosynthesis</keyword>
<accession>A0A0B4C9A9</accession>
<evidence type="ECO:0000256" key="1">
    <source>
        <dbReference type="ARBA" id="ARBA00004141"/>
    </source>
</evidence>
<organism evidence="10 11">
    <name type="scientific">Microbacterium hominis</name>
    <dbReference type="NCBI Taxonomy" id="162426"/>
    <lineage>
        <taxon>Bacteria</taxon>
        <taxon>Bacillati</taxon>
        <taxon>Actinomycetota</taxon>
        <taxon>Actinomycetes</taxon>
        <taxon>Micrococcales</taxon>
        <taxon>Microbacteriaceae</taxon>
        <taxon>Microbacterium</taxon>
    </lineage>
</organism>
<dbReference type="AlphaFoldDB" id="A0A0B4C9A9"/>
<feature type="transmembrane region" description="Helical" evidence="8">
    <location>
        <begin position="6"/>
        <end position="23"/>
    </location>
</feature>
<proteinExistence type="predicted"/>
<evidence type="ECO:0000256" key="3">
    <source>
        <dbReference type="ARBA" id="ARBA00022692"/>
    </source>
</evidence>
<feature type="domain" description="Lycopene cyclase" evidence="9">
    <location>
        <begin position="12"/>
        <end position="94"/>
    </location>
</feature>
<evidence type="ECO:0000256" key="7">
    <source>
        <dbReference type="ARBA" id="ARBA00023235"/>
    </source>
</evidence>
<dbReference type="GO" id="GO:0016117">
    <property type="term" value="P:carotenoid biosynthetic process"/>
    <property type="evidence" value="ECO:0007669"/>
    <property type="project" value="UniProtKB-KW"/>
</dbReference>
<evidence type="ECO:0000313" key="11">
    <source>
        <dbReference type="Proteomes" id="UP000031202"/>
    </source>
</evidence>
<comment type="caution">
    <text evidence="10">The sequence shown here is derived from an EMBL/GenBank/DDBJ whole genome shotgun (WGS) entry which is preliminary data.</text>
</comment>
<dbReference type="GO" id="GO:0016020">
    <property type="term" value="C:membrane"/>
    <property type="evidence" value="ECO:0007669"/>
    <property type="project" value="UniProtKB-SubCell"/>
</dbReference>
<dbReference type="NCBIfam" id="TIGR03462">
    <property type="entry name" value="CarR_dom_SF"/>
    <property type="match status" value="1"/>
</dbReference>
<comment type="pathway">
    <text evidence="2">Carotenoid biosynthesis.</text>
</comment>
<keyword evidence="6 8" id="KW-0472">Membrane</keyword>
<protein>
    <submittedName>
        <fullName evidence="10">Lycopene cyclase</fullName>
    </submittedName>
</protein>
<dbReference type="InterPro" id="IPR017825">
    <property type="entry name" value="Lycopene_cyclase_dom"/>
</dbReference>
<dbReference type="Pfam" id="PF18916">
    <property type="entry name" value="Lycopene_cyc"/>
    <property type="match status" value="1"/>
</dbReference>
<sequence length="114" mass="11895">MTYPLIVGPFALVGAIAFAATARRPGLGMRLTASVITAVVLVVLTVIFDNAMIAAGLFTYPDALISGIRVGLAPIEDLSYPIVAAFAVPAVAELLRPPRRDPSSPTDTETDSAR</sequence>
<evidence type="ECO:0000313" key="10">
    <source>
        <dbReference type="EMBL" id="KIC57714.1"/>
    </source>
</evidence>
<evidence type="ECO:0000256" key="2">
    <source>
        <dbReference type="ARBA" id="ARBA00004829"/>
    </source>
</evidence>
<name>A0A0B4C9A9_9MICO</name>
<evidence type="ECO:0000256" key="6">
    <source>
        <dbReference type="ARBA" id="ARBA00023136"/>
    </source>
</evidence>
<dbReference type="GO" id="GO:0045436">
    <property type="term" value="F:lycopene beta cyclase activity"/>
    <property type="evidence" value="ECO:0007669"/>
    <property type="project" value="UniProtKB-ARBA"/>
</dbReference>
<feature type="transmembrane region" description="Helical" evidence="8">
    <location>
        <begin position="35"/>
        <end position="58"/>
    </location>
</feature>
<dbReference type="RefSeq" id="WP_039415743.1">
    <property type="nucleotide sequence ID" value="NZ_JWSZ01000011.1"/>
</dbReference>
<evidence type="ECO:0000256" key="8">
    <source>
        <dbReference type="SAM" id="Phobius"/>
    </source>
</evidence>
<reference evidence="10 11" key="1">
    <citation type="submission" date="2014-12" db="EMBL/GenBank/DDBJ databases">
        <title>Genome sequencing of Microbacterium hominis TPW29.</title>
        <authorList>
            <person name="Tan P.W."/>
            <person name="Chan K.-G."/>
        </authorList>
    </citation>
    <scope>NUCLEOTIDE SEQUENCE [LARGE SCALE GENOMIC DNA]</scope>
    <source>
        <strain evidence="10 11">TPW29</strain>
    </source>
</reference>
<dbReference type="GO" id="GO:0016872">
    <property type="term" value="F:intramolecular lyase activity"/>
    <property type="evidence" value="ECO:0007669"/>
    <property type="project" value="InterPro"/>
</dbReference>
<gene>
    <name evidence="10" type="ORF">RM52_08890</name>
</gene>
<evidence type="ECO:0000256" key="5">
    <source>
        <dbReference type="ARBA" id="ARBA00022989"/>
    </source>
</evidence>
<comment type="subcellular location">
    <subcellularLocation>
        <location evidence="1">Membrane</location>
        <topology evidence="1">Multi-pass membrane protein</topology>
    </subcellularLocation>
</comment>
<dbReference type="Proteomes" id="UP000031202">
    <property type="component" value="Unassembled WGS sequence"/>
</dbReference>
<keyword evidence="3 8" id="KW-0812">Transmembrane</keyword>
<dbReference type="EMBL" id="JWSZ01000011">
    <property type="protein sequence ID" value="KIC57714.1"/>
    <property type="molecule type" value="Genomic_DNA"/>
</dbReference>
<evidence type="ECO:0000259" key="9">
    <source>
        <dbReference type="Pfam" id="PF18916"/>
    </source>
</evidence>